<name>A0ACC6Q3P0_9ACTN</name>
<evidence type="ECO:0000313" key="1">
    <source>
        <dbReference type="EMBL" id="MEJ8638317.1"/>
    </source>
</evidence>
<dbReference type="EMBL" id="JBBKAJ010000022">
    <property type="protein sequence ID" value="MEJ8638317.1"/>
    <property type="molecule type" value="Genomic_DNA"/>
</dbReference>
<protein>
    <submittedName>
        <fullName evidence="1">Uncharacterized protein</fullName>
    </submittedName>
</protein>
<accession>A0ACC6Q3P0</accession>
<sequence>MPSTEAALGELQDRATLWSVGEIPAGDVVDAACDALVAGLDSPGLRVLAACTRAEAGYAVHDLLPTALDELAVVFHPVAGEAREAAAVRALARRMLSGQLTPWELTFRLHQRYGHELPLAERLVELDDEYAVIEGDDAAAALVTAAVMEEARRIAGRPGVATVSADAPS</sequence>
<gene>
    <name evidence="1" type="ORF">WKI67_33670</name>
</gene>
<evidence type="ECO:0000313" key="2">
    <source>
        <dbReference type="Proteomes" id="UP001377168"/>
    </source>
</evidence>
<proteinExistence type="predicted"/>
<reference evidence="1" key="1">
    <citation type="submission" date="2024-03" db="EMBL/GenBank/DDBJ databases">
        <title>Novel Streptomyces species of biotechnological and ecological value are a feature of Machair soil.</title>
        <authorList>
            <person name="Prole J.R."/>
            <person name="Goodfellow M."/>
            <person name="Allenby N."/>
            <person name="Ward A.C."/>
        </authorList>
    </citation>
    <scope>NUCLEOTIDE SEQUENCE</scope>
    <source>
        <strain evidence="1">MS2.AVA.5</strain>
    </source>
</reference>
<keyword evidence="2" id="KW-1185">Reference proteome</keyword>
<organism evidence="1 2">
    <name type="scientific">Streptomyces achmelvichensis</name>
    <dbReference type="NCBI Taxonomy" id="3134111"/>
    <lineage>
        <taxon>Bacteria</taxon>
        <taxon>Bacillati</taxon>
        <taxon>Actinomycetota</taxon>
        <taxon>Actinomycetes</taxon>
        <taxon>Kitasatosporales</taxon>
        <taxon>Streptomycetaceae</taxon>
        <taxon>Streptomyces</taxon>
    </lineage>
</organism>
<dbReference type="Proteomes" id="UP001377168">
    <property type="component" value="Unassembled WGS sequence"/>
</dbReference>
<comment type="caution">
    <text evidence="1">The sequence shown here is derived from an EMBL/GenBank/DDBJ whole genome shotgun (WGS) entry which is preliminary data.</text>
</comment>